<feature type="binding site" evidence="6">
    <location>
        <position position="102"/>
    </location>
    <ligand>
        <name>S-adenosyl-L-methionine</name>
        <dbReference type="ChEBI" id="CHEBI:59789"/>
    </ligand>
</feature>
<dbReference type="AlphaFoldDB" id="A0A662D4J8"/>
<dbReference type="EMBL" id="QMPY01000092">
    <property type="protein sequence ID" value="RLE07470.1"/>
    <property type="molecule type" value="Genomic_DNA"/>
</dbReference>
<dbReference type="HAMAP" id="MF_01007">
    <property type="entry name" value="16SrRNA_methyltr_H"/>
    <property type="match status" value="1"/>
</dbReference>
<evidence type="ECO:0000256" key="2">
    <source>
        <dbReference type="ARBA" id="ARBA00022552"/>
    </source>
</evidence>
<evidence type="ECO:0000256" key="3">
    <source>
        <dbReference type="ARBA" id="ARBA00022603"/>
    </source>
</evidence>
<evidence type="ECO:0000313" key="7">
    <source>
        <dbReference type="EMBL" id="RLE07470.1"/>
    </source>
</evidence>
<dbReference type="InterPro" id="IPR023397">
    <property type="entry name" value="SAM-dep_MeTrfase_MraW_recog"/>
</dbReference>
<dbReference type="InterPro" id="IPR029063">
    <property type="entry name" value="SAM-dependent_MTases_sf"/>
</dbReference>
<feature type="binding site" evidence="6">
    <location>
        <position position="81"/>
    </location>
    <ligand>
        <name>S-adenosyl-L-methionine</name>
        <dbReference type="ChEBI" id="CHEBI:59789"/>
    </ligand>
</feature>
<keyword evidence="5 6" id="KW-0949">S-adenosyl-L-methionine</keyword>
<comment type="caution">
    <text evidence="7">The sequence shown here is derived from an EMBL/GenBank/DDBJ whole genome shotgun (WGS) entry which is preliminary data.</text>
</comment>
<dbReference type="Pfam" id="PF01795">
    <property type="entry name" value="Methyltransf_5"/>
    <property type="match status" value="1"/>
</dbReference>
<sequence length="297" mass="34284">MKSFPHCPVMTEEVLYWLNPKPGGLYVDCTLGAGGHSRSILEKTNGQAKILGIDWDEEALRIAKEKLNDYKHQIVLIRENFKNLPQILKEEKIEKVDGILYDLGVSSMQLDAPKRGFSFRYTAPLDMRMDTGQKLTAAHLVNQLSKKELENIFLNLGEERWARRVAEFIIQERKNHPLETTRDLVETIRKAIPAKVRQKRKIHFATKIFQALRIKVNAELENLKSGLEASFNLLQRGGRICVISYHSLEDRIVKEEFKRRKGKEICILTKKVIKPSFQEIKTNPRARSAKLRAAERI</sequence>
<dbReference type="Proteomes" id="UP000277457">
    <property type="component" value="Unassembled WGS sequence"/>
</dbReference>
<reference evidence="7 8" key="1">
    <citation type="submission" date="2018-06" db="EMBL/GenBank/DDBJ databases">
        <title>Extensive metabolic versatility and redundancy in microbially diverse, dynamic hydrothermal sediments.</title>
        <authorList>
            <person name="Dombrowski N."/>
            <person name="Teske A."/>
            <person name="Baker B.J."/>
        </authorList>
    </citation>
    <scope>NUCLEOTIDE SEQUENCE [LARGE SCALE GENOMIC DNA]</scope>
    <source>
        <strain evidence="7">B7_G13</strain>
    </source>
</reference>
<comment type="similarity">
    <text evidence="1 6">Belongs to the methyltransferase superfamily. RsmH family.</text>
</comment>
<name>A0A662D4J8_UNCAE</name>
<dbReference type="GO" id="GO:0071424">
    <property type="term" value="F:rRNA (cytosine-N4-)-methyltransferase activity"/>
    <property type="evidence" value="ECO:0007669"/>
    <property type="project" value="UniProtKB-UniRule"/>
</dbReference>
<gene>
    <name evidence="6" type="primary">rsmH</name>
    <name evidence="7" type="ORF">DRZ78_02935</name>
</gene>
<dbReference type="SUPFAM" id="SSF53335">
    <property type="entry name" value="S-adenosyl-L-methionine-dependent methyltransferases"/>
    <property type="match status" value="1"/>
</dbReference>
<organism evidence="7 8">
    <name type="scientific">Aerophobetes bacterium</name>
    <dbReference type="NCBI Taxonomy" id="2030807"/>
    <lineage>
        <taxon>Bacteria</taxon>
        <taxon>Candidatus Aerophobota</taxon>
    </lineage>
</organism>
<proteinExistence type="inferred from homology"/>
<feature type="binding site" evidence="6">
    <location>
        <position position="54"/>
    </location>
    <ligand>
        <name>S-adenosyl-L-methionine</name>
        <dbReference type="ChEBI" id="CHEBI:59789"/>
    </ligand>
</feature>
<dbReference type="EC" id="2.1.1.199" evidence="6"/>
<feature type="binding site" evidence="6">
    <location>
        <position position="109"/>
    </location>
    <ligand>
        <name>S-adenosyl-L-methionine</name>
        <dbReference type="ChEBI" id="CHEBI:59789"/>
    </ligand>
</feature>
<dbReference type="NCBIfam" id="TIGR00006">
    <property type="entry name" value="16S rRNA (cytosine(1402)-N(4))-methyltransferase RsmH"/>
    <property type="match status" value="1"/>
</dbReference>
<dbReference type="GO" id="GO:0070475">
    <property type="term" value="P:rRNA base methylation"/>
    <property type="evidence" value="ECO:0007669"/>
    <property type="project" value="UniProtKB-UniRule"/>
</dbReference>
<evidence type="ECO:0000313" key="8">
    <source>
        <dbReference type="Proteomes" id="UP000277457"/>
    </source>
</evidence>
<evidence type="ECO:0000256" key="6">
    <source>
        <dbReference type="HAMAP-Rule" id="MF_01007"/>
    </source>
</evidence>
<comment type="subcellular location">
    <subcellularLocation>
        <location evidence="6">Cytoplasm</location>
    </subcellularLocation>
</comment>
<accession>A0A662D4J8</accession>
<dbReference type="SUPFAM" id="SSF81799">
    <property type="entry name" value="Putative methyltransferase TM0872, insert domain"/>
    <property type="match status" value="1"/>
</dbReference>
<evidence type="ECO:0000256" key="1">
    <source>
        <dbReference type="ARBA" id="ARBA00010396"/>
    </source>
</evidence>
<evidence type="ECO:0000256" key="5">
    <source>
        <dbReference type="ARBA" id="ARBA00022691"/>
    </source>
</evidence>
<keyword evidence="3 6" id="KW-0489">Methyltransferase</keyword>
<comment type="function">
    <text evidence="6">Specifically methylates the N4 position of cytidine in position 1402 (C1402) of 16S rRNA.</text>
</comment>
<dbReference type="Gene3D" id="3.40.50.150">
    <property type="entry name" value="Vaccinia Virus protein VP39"/>
    <property type="match status" value="1"/>
</dbReference>
<dbReference type="Gene3D" id="1.10.150.170">
    <property type="entry name" value="Putative methyltransferase TM0872, insert domain"/>
    <property type="match status" value="1"/>
</dbReference>
<dbReference type="PANTHER" id="PTHR11265:SF0">
    <property type="entry name" value="12S RRNA N4-METHYLCYTIDINE METHYLTRANSFERASE"/>
    <property type="match status" value="1"/>
</dbReference>
<protein>
    <recommendedName>
        <fullName evidence="6">Ribosomal RNA small subunit methyltransferase H</fullName>
        <ecNumber evidence="6">2.1.1.199</ecNumber>
    </recommendedName>
    <alternativeName>
        <fullName evidence="6">16S rRNA m(4)C1402 methyltransferase</fullName>
    </alternativeName>
    <alternativeName>
        <fullName evidence="6">rRNA (cytosine-N(4)-)-methyltransferase RsmH</fullName>
    </alternativeName>
</protein>
<dbReference type="PANTHER" id="PTHR11265">
    <property type="entry name" value="S-ADENOSYL-METHYLTRANSFERASE MRAW"/>
    <property type="match status" value="1"/>
</dbReference>
<keyword evidence="6" id="KW-0963">Cytoplasm</keyword>
<dbReference type="InterPro" id="IPR002903">
    <property type="entry name" value="RsmH"/>
</dbReference>
<keyword evidence="4 6" id="KW-0808">Transferase</keyword>
<keyword evidence="2 6" id="KW-0698">rRNA processing</keyword>
<dbReference type="GO" id="GO:0005737">
    <property type="term" value="C:cytoplasm"/>
    <property type="evidence" value="ECO:0007669"/>
    <property type="project" value="UniProtKB-SubCell"/>
</dbReference>
<evidence type="ECO:0000256" key="4">
    <source>
        <dbReference type="ARBA" id="ARBA00022679"/>
    </source>
</evidence>
<dbReference type="PIRSF" id="PIRSF004486">
    <property type="entry name" value="MraW"/>
    <property type="match status" value="1"/>
</dbReference>
<comment type="catalytic activity">
    <reaction evidence="6">
        <text>cytidine(1402) in 16S rRNA + S-adenosyl-L-methionine = N(4)-methylcytidine(1402) in 16S rRNA + S-adenosyl-L-homocysteine + H(+)</text>
        <dbReference type="Rhea" id="RHEA:42928"/>
        <dbReference type="Rhea" id="RHEA-COMP:10286"/>
        <dbReference type="Rhea" id="RHEA-COMP:10287"/>
        <dbReference type="ChEBI" id="CHEBI:15378"/>
        <dbReference type="ChEBI" id="CHEBI:57856"/>
        <dbReference type="ChEBI" id="CHEBI:59789"/>
        <dbReference type="ChEBI" id="CHEBI:74506"/>
        <dbReference type="ChEBI" id="CHEBI:82748"/>
        <dbReference type="EC" id="2.1.1.199"/>
    </reaction>
</comment>
<feature type="binding site" evidence="6">
    <location>
        <begin position="34"/>
        <end position="36"/>
    </location>
    <ligand>
        <name>S-adenosyl-L-methionine</name>
        <dbReference type="ChEBI" id="CHEBI:59789"/>
    </ligand>
</feature>